<evidence type="ECO:0000313" key="2">
    <source>
        <dbReference type="EMBL" id="SFP11149.1"/>
    </source>
</evidence>
<gene>
    <name evidence="2" type="ORF">SAMN05216601_105311</name>
</gene>
<sequence>MRYVPPLCLALLTGLLLGGCASQTTQPAQFSGYLADYSQLQPATSATGAPVLRWISPQFSNARYTTVYVEKPSFYPQPAASDQVSAQTLENVRDYLHQALIRELQGRMTVVNEPTMDSLVLRSAITSVTVSTEGLKAYEVIPVALVLAAATTAAGTRDRDSAIFIEMEALDGRTSTPVLRVVRKGHGLTLENSSTQLTLDDLKPVLDVWARDARDFQPGPR</sequence>
<keyword evidence="1" id="KW-0732">Signal</keyword>
<reference evidence="2 3" key="1">
    <citation type="submission" date="2016-10" db="EMBL/GenBank/DDBJ databases">
        <authorList>
            <person name="de Groot N.N."/>
        </authorList>
    </citation>
    <scope>NUCLEOTIDE SEQUENCE [LARGE SCALE GENOMIC DNA]</scope>
    <source>
        <strain evidence="2 3">CCUG 59231</strain>
    </source>
</reference>
<evidence type="ECO:0000313" key="3">
    <source>
        <dbReference type="Proteomes" id="UP000182400"/>
    </source>
</evidence>
<feature type="chain" id="PRO_5010378244" description="DUF3313 domain-containing protein" evidence="1">
    <location>
        <begin position="22"/>
        <end position="221"/>
    </location>
</feature>
<dbReference type="AlphaFoldDB" id="A0A1I5MNL1"/>
<proteinExistence type="predicted"/>
<protein>
    <recommendedName>
        <fullName evidence="4">DUF3313 domain-containing protein</fullName>
    </recommendedName>
</protein>
<dbReference type="OrthoDB" id="6192874at2"/>
<dbReference type="EMBL" id="FOWP01000005">
    <property type="protein sequence ID" value="SFP11149.1"/>
    <property type="molecule type" value="Genomic_DNA"/>
</dbReference>
<accession>A0A1I5MNL1</accession>
<evidence type="ECO:0000256" key="1">
    <source>
        <dbReference type="SAM" id="SignalP"/>
    </source>
</evidence>
<dbReference type="RefSeq" id="WP_074938869.1">
    <property type="nucleotide sequence ID" value="NZ_FOWP01000005.1"/>
</dbReference>
<dbReference type="InterPro" id="IPR021747">
    <property type="entry name" value="DUF3313"/>
</dbReference>
<dbReference type="PROSITE" id="PS51257">
    <property type="entry name" value="PROKAR_LIPOPROTEIN"/>
    <property type="match status" value="1"/>
</dbReference>
<dbReference type="Pfam" id="PF11769">
    <property type="entry name" value="DUF3313"/>
    <property type="match status" value="1"/>
</dbReference>
<name>A0A1I5MNL1_9GAMM</name>
<dbReference type="STRING" id="658457.SAMN05216601_105311"/>
<organism evidence="2 3">
    <name type="scientific">Ectopseudomonas composti</name>
    <dbReference type="NCBI Taxonomy" id="658457"/>
    <lineage>
        <taxon>Bacteria</taxon>
        <taxon>Pseudomonadati</taxon>
        <taxon>Pseudomonadota</taxon>
        <taxon>Gammaproteobacteria</taxon>
        <taxon>Pseudomonadales</taxon>
        <taxon>Pseudomonadaceae</taxon>
        <taxon>Ectopseudomonas</taxon>
    </lineage>
</organism>
<feature type="signal peptide" evidence="1">
    <location>
        <begin position="1"/>
        <end position="21"/>
    </location>
</feature>
<dbReference type="Proteomes" id="UP000182400">
    <property type="component" value="Unassembled WGS sequence"/>
</dbReference>
<evidence type="ECO:0008006" key="4">
    <source>
        <dbReference type="Google" id="ProtNLM"/>
    </source>
</evidence>